<evidence type="ECO:0000313" key="5">
    <source>
        <dbReference type="EMBL" id="MBK1630888.1"/>
    </source>
</evidence>
<evidence type="ECO:0000313" key="6">
    <source>
        <dbReference type="Proteomes" id="UP000748752"/>
    </source>
</evidence>
<sequence>MAVRSRGGVFAGALAVLVLGLAAGLSPLPAAAERLTISCGRFPVEQTLCRAAAQQWAESNGHEVRMVAPPAVSDDRLALYEELLGVGARQLDVLEIDVVWPGLLAEHLLDLGPALGEESDRFFPSLIANNTVDGRLVALPWFLDLGLLFYRRDLLEAAGLTVPDTWRQLEDAAVILQDTHRATGDRRFWGFIWQGWSYEGLTCNVMEWLGSWGGGRIVNAGGKVTVDNLRAEYALKRAGDWLGIISPPSVLMQTERESLDQFMNGQAAFMRNWPYAWTELNAPQSPMRGKVGVALLPRGRPDDPHPATLGGWQLAVSRYSEHPELAADLVRYLTSPEVQRERALAGGYIPTRRVLLEEPALLAAEPFLELLTRPDLALVARPSTVTGANYAAVSKRVQRAVVRMLDDQAAVEAALPALAADLEQLSEEGTAW</sequence>
<accession>A0ABS1CG67</accession>
<evidence type="ECO:0000256" key="4">
    <source>
        <dbReference type="ARBA" id="ARBA00022729"/>
    </source>
</evidence>
<evidence type="ECO:0008006" key="7">
    <source>
        <dbReference type="Google" id="ProtNLM"/>
    </source>
</evidence>
<dbReference type="PANTHER" id="PTHR43649">
    <property type="entry name" value="ARABINOSE-BINDING PROTEIN-RELATED"/>
    <property type="match status" value="1"/>
</dbReference>
<keyword evidence="3" id="KW-0813">Transport</keyword>
<dbReference type="Gene3D" id="3.40.190.10">
    <property type="entry name" value="Periplasmic binding protein-like II"/>
    <property type="match status" value="2"/>
</dbReference>
<evidence type="ECO:0000256" key="2">
    <source>
        <dbReference type="ARBA" id="ARBA00008520"/>
    </source>
</evidence>
<dbReference type="PANTHER" id="PTHR43649:SF34">
    <property type="entry name" value="ABC TRANSPORTER PERIPLASMIC-BINDING PROTEIN YCJN-RELATED"/>
    <property type="match status" value="1"/>
</dbReference>
<dbReference type="InterPro" id="IPR050490">
    <property type="entry name" value="Bact_solute-bd_prot1"/>
</dbReference>
<dbReference type="InterPro" id="IPR006059">
    <property type="entry name" value="SBP"/>
</dbReference>
<protein>
    <recommendedName>
        <fullName evidence="7">ABC transporter substrate-binding protein</fullName>
    </recommendedName>
</protein>
<reference evidence="5 6" key="1">
    <citation type="journal article" date="2020" name="Microorganisms">
        <title>Osmotic Adaptation and Compatible Solute Biosynthesis of Phototrophic Bacteria as Revealed from Genome Analyses.</title>
        <authorList>
            <person name="Imhoff J.F."/>
            <person name="Rahn T."/>
            <person name="Kunzel S."/>
            <person name="Keller A."/>
            <person name="Neulinger S.C."/>
        </authorList>
    </citation>
    <scope>NUCLEOTIDE SEQUENCE [LARGE SCALE GENOMIC DNA]</scope>
    <source>
        <strain evidence="5 6">DSM 6210</strain>
    </source>
</reference>
<organism evidence="5 6">
    <name type="scientific">Thiohalocapsa halophila</name>
    <dbReference type="NCBI Taxonomy" id="69359"/>
    <lineage>
        <taxon>Bacteria</taxon>
        <taxon>Pseudomonadati</taxon>
        <taxon>Pseudomonadota</taxon>
        <taxon>Gammaproteobacteria</taxon>
        <taxon>Chromatiales</taxon>
        <taxon>Chromatiaceae</taxon>
        <taxon>Thiohalocapsa</taxon>
    </lineage>
</organism>
<proteinExistence type="inferred from homology"/>
<evidence type="ECO:0000256" key="1">
    <source>
        <dbReference type="ARBA" id="ARBA00004418"/>
    </source>
</evidence>
<comment type="subcellular location">
    <subcellularLocation>
        <location evidence="1">Periplasm</location>
    </subcellularLocation>
</comment>
<comment type="similarity">
    <text evidence="2">Belongs to the bacterial solute-binding protein 1 family.</text>
</comment>
<dbReference type="Pfam" id="PF01547">
    <property type="entry name" value="SBP_bac_1"/>
    <property type="match status" value="1"/>
</dbReference>
<evidence type="ECO:0000256" key="3">
    <source>
        <dbReference type="ARBA" id="ARBA00022448"/>
    </source>
</evidence>
<comment type="caution">
    <text evidence="5">The sequence shown here is derived from an EMBL/GenBank/DDBJ whole genome shotgun (WGS) entry which is preliminary data.</text>
</comment>
<name>A0ABS1CG67_9GAMM</name>
<dbReference type="EMBL" id="NRRV01000017">
    <property type="protein sequence ID" value="MBK1630888.1"/>
    <property type="molecule type" value="Genomic_DNA"/>
</dbReference>
<dbReference type="CDD" id="cd14750">
    <property type="entry name" value="PBP2_TMBP"/>
    <property type="match status" value="1"/>
</dbReference>
<keyword evidence="6" id="KW-1185">Reference proteome</keyword>
<dbReference type="Proteomes" id="UP000748752">
    <property type="component" value="Unassembled WGS sequence"/>
</dbReference>
<gene>
    <name evidence="5" type="ORF">CKO31_09055</name>
</gene>
<keyword evidence="4" id="KW-0732">Signal</keyword>
<dbReference type="SUPFAM" id="SSF53850">
    <property type="entry name" value="Periplasmic binding protein-like II"/>
    <property type="match status" value="1"/>
</dbReference>